<protein>
    <recommendedName>
        <fullName evidence="3">Nucleic-acid-binding protein from mobile element jockey</fullName>
    </recommendedName>
</protein>
<accession>A0ABD2MHA5</accession>
<sequence>MVTVMGSVKDIGTQITDEDIIQMGKGINPNVGITRVRRFNRKMIINNKIVYTKTNTCVITFEGTELPKYFGLFNDTIEVQLYIPPVIQCNKCFRYGHVQVHCRGKFRCYKCGEYHEDEKPCDGEARCIYCNLPHYATNSQCPEYLRQLKIREIMAYYNLPLYEANLFCKQPSAPIPSEFTPLNKDDRALPI</sequence>
<evidence type="ECO:0008006" key="3">
    <source>
        <dbReference type="Google" id="ProtNLM"/>
    </source>
</evidence>
<dbReference type="EMBL" id="JABFTP020000001">
    <property type="protein sequence ID" value="KAL3265771.1"/>
    <property type="molecule type" value="Genomic_DNA"/>
</dbReference>
<comment type="caution">
    <text evidence="1">The sequence shown here is derived from an EMBL/GenBank/DDBJ whole genome shotgun (WGS) entry which is preliminary data.</text>
</comment>
<dbReference type="AlphaFoldDB" id="A0ABD2MHA5"/>
<dbReference type="Proteomes" id="UP001516400">
    <property type="component" value="Unassembled WGS sequence"/>
</dbReference>
<organism evidence="1 2">
    <name type="scientific">Cryptolaemus montrouzieri</name>
    <dbReference type="NCBI Taxonomy" id="559131"/>
    <lineage>
        <taxon>Eukaryota</taxon>
        <taxon>Metazoa</taxon>
        <taxon>Ecdysozoa</taxon>
        <taxon>Arthropoda</taxon>
        <taxon>Hexapoda</taxon>
        <taxon>Insecta</taxon>
        <taxon>Pterygota</taxon>
        <taxon>Neoptera</taxon>
        <taxon>Endopterygota</taxon>
        <taxon>Coleoptera</taxon>
        <taxon>Polyphaga</taxon>
        <taxon>Cucujiformia</taxon>
        <taxon>Coccinelloidea</taxon>
        <taxon>Coccinellidae</taxon>
        <taxon>Scymninae</taxon>
        <taxon>Scymnini</taxon>
        <taxon>Cryptolaemus</taxon>
    </lineage>
</organism>
<reference evidence="1 2" key="1">
    <citation type="journal article" date="2021" name="BMC Biol.">
        <title>Horizontally acquired antibacterial genes associated with adaptive radiation of ladybird beetles.</title>
        <authorList>
            <person name="Li H.S."/>
            <person name="Tang X.F."/>
            <person name="Huang Y.H."/>
            <person name="Xu Z.Y."/>
            <person name="Chen M.L."/>
            <person name="Du X.Y."/>
            <person name="Qiu B.Y."/>
            <person name="Chen P.T."/>
            <person name="Zhang W."/>
            <person name="Slipinski A."/>
            <person name="Escalona H.E."/>
            <person name="Waterhouse R.M."/>
            <person name="Zwick A."/>
            <person name="Pang H."/>
        </authorList>
    </citation>
    <scope>NUCLEOTIDE SEQUENCE [LARGE SCALE GENOMIC DNA]</scope>
    <source>
        <strain evidence="1">SYSU2018</strain>
    </source>
</reference>
<evidence type="ECO:0000313" key="1">
    <source>
        <dbReference type="EMBL" id="KAL3265771.1"/>
    </source>
</evidence>
<name>A0ABD2MHA5_9CUCU</name>
<gene>
    <name evidence="1" type="ORF">HHI36_009969</name>
</gene>
<keyword evidence="2" id="KW-1185">Reference proteome</keyword>
<proteinExistence type="predicted"/>
<evidence type="ECO:0000313" key="2">
    <source>
        <dbReference type="Proteomes" id="UP001516400"/>
    </source>
</evidence>